<evidence type="ECO:0000313" key="2">
    <source>
        <dbReference type="Proteomes" id="UP000504637"/>
    </source>
</evidence>
<reference evidence="3" key="3">
    <citation type="submission" date="2025-08" db="UniProtKB">
        <authorList>
            <consortium name="RefSeq"/>
        </authorList>
    </citation>
    <scope>IDENTIFICATION</scope>
    <source>
        <strain evidence="3">CBS 342.82</strain>
    </source>
</reference>
<proteinExistence type="predicted"/>
<reference evidence="3" key="2">
    <citation type="submission" date="2020-04" db="EMBL/GenBank/DDBJ databases">
        <authorList>
            <consortium name="NCBI Genome Project"/>
        </authorList>
    </citation>
    <scope>NUCLEOTIDE SEQUENCE</scope>
    <source>
        <strain evidence="3">CBS 342.82</strain>
    </source>
</reference>
<dbReference type="Proteomes" id="UP000504637">
    <property type="component" value="Unplaced"/>
</dbReference>
<sequence>GQFDDPPAHTPSSSSPRSSRRRSNQQTAWPSTDEVTVPANASATPTTSLPPTTASVRRDAYEATYQRRRRPRMPDSPGSHDERDAGPPAAKRRKTDASHDEAWPKPIKYGKYGQEVPGKLRLKIVSCDGGEQQDPRYPALSLGCENILRHDRSVYSSSRPGCNIVLRHEDWTPFCLEKLHIVAPEDGFRYPVGRGIVHVAMNL</sequence>
<reference evidence="3" key="1">
    <citation type="submission" date="2020-01" db="EMBL/GenBank/DDBJ databases">
        <authorList>
            <consortium name="DOE Joint Genome Institute"/>
            <person name="Haridas S."/>
            <person name="Albert R."/>
            <person name="Binder M."/>
            <person name="Bloem J."/>
            <person name="Labutti K."/>
            <person name="Salamov A."/>
            <person name="Andreopoulos B."/>
            <person name="Baker S.E."/>
            <person name="Barry K."/>
            <person name="Bills G."/>
            <person name="Bluhm B.H."/>
            <person name="Cannon C."/>
            <person name="Castanera R."/>
            <person name="Culley D.E."/>
            <person name="Daum C."/>
            <person name="Ezra D."/>
            <person name="Gonzalez J.B."/>
            <person name="Henrissat B."/>
            <person name="Kuo A."/>
            <person name="Liang C."/>
            <person name="Lipzen A."/>
            <person name="Lutzoni F."/>
            <person name="Magnuson J."/>
            <person name="Mondo S."/>
            <person name="Nolan M."/>
            <person name="Ohm R."/>
            <person name="Pangilinan J."/>
            <person name="Park H.-J."/>
            <person name="Ramirez L."/>
            <person name="Alfaro M."/>
            <person name="Sun H."/>
            <person name="Tritt A."/>
            <person name="Yoshinaga Y."/>
            <person name="Zwiers L.-H."/>
            <person name="Turgeon B.G."/>
            <person name="Goodwin S.B."/>
            <person name="Spatafora J.W."/>
            <person name="Crous P.W."/>
            <person name="Grigoriev I.V."/>
        </authorList>
    </citation>
    <scope>NUCLEOTIDE SEQUENCE</scope>
    <source>
        <strain evidence="3">CBS 342.82</strain>
    </source>
</reference>
<feature type="compositionally biased region" description="Polar residues" evidence="1">
    <location>
        <begin position="24"/>
        <end position="34"/>
    </location>
</feature>
<keyword evidence="2" id="KW-1185">Reference proteome</keyword>
<feature type="non-terminal residue" evidence="3">
    <location>
        <position position="1"/>
    </location>
</feature>
<name>A0A6J3M8M0_9PEZI</name>
<dbReference type="AlphaFoldDB" id="A0A6J3M8M0"/>
<feature type="compositionally biased region" description="Low complexity" evidence="1">
    <location>
        <begin position="35"/>
        <end position="55"/>
    </location>
</feature>
<dbReference type="RefSeq" id="XP_033460218.1">
    <property type="nucleotide sequence ID" value="XM_033600332.1"/>
</dbReference>
<evidence type="ECO:0000313" key="3">
    <source>
        <dbReference type="RefSeq" id="XP_033460218.1"/>
    </source>
</evidence>
<organism evidence="3">
    <name type="scientific">Dissoconium aciculare CBS 342.82</name>
    <dbReference type="NCBI Taxonomy" id="1314786"/>
    <lineage>
        <taxon>Eukaryota</taxon>
        <taxon>Fungi</taxon>
        <taxon>Dikarya</taxon>
        <taxon>Ascomycota</taxon>
        <taxon>Pezizomycotina</taxon>
        <taxon>Dothideomycetes</taxon>
        <taxon>Dothideomycetidae</taxon>
        <taxon>Mycosphaerellales</taxon>
        <taxon>Dissoconiaceae</taxon>
        <taxon>Dissoconium</taxon>
    </lineage>
</organism>
<protein>
    <submittedName>
        <fullName evidence="3">Uncharacterized protein</fullName>
    </submittedName>
</protein>
<dbReference type="OrthoDB" id="2351940at2759"/>
<evidence type="ECO:0000256" key="1">
    <source>
        <dbReference type="SAM" id="MobiDB-lite"/>
    </source>
</evidence>
<accession>A0A6J3M8M0</accession>
<gene>
    <name evidence="3" type="ORF">K489DRAFT_297464</name>
</gene>
<feature type="region of interest" description="Disordered" evidence="1">
    <location>
        <begin position="1"/>
        <end position="109"/>
    </location>
</feature>
<dbReference type="GeneID" id="54358132"/>
<feature type="non-terminal residue" evidence="3">
    <location>
        <position position="203"/>
    </location>
</feature>